<dbReference type="PANTHER" id="PTHR47691">
    <property type="entry name" value="REGULATOR-RELATED"/>
    <property type="match status" value="1"/>
</dbReference>
<reference evidence="2 3" key="1">
    <citation type="journal article" date="2023" name="Commun. Biol.">
        <title>Reorganization of the ancestral sex-determining regions during the evolution of trioecy in Pleodorina starrii.</title>
        <authorList>
            <person name="Takahashi K."/>
            <person name="Suzuki S."/>
            <person name="Kawai-Toyooka H."/>
            <person name="Yamamoto K."/>
            <person name="Hamaji T."/>
            <person name="Ootsuki R."/>
            <person name="Yamaguchi H."/>
            <person name="Kawachi M."/>
            <person name="Higashiyama T."/>
            <person name="Nozaki H."/>
        </authorList>
    </citation>
    <scope>NUCLEOTIDE SEQUENCE [LARGE SCALE GENOMIC DNA]</scope>
    <source>
        <strain evidence="2 3">NIES-4479</strain>
    </source>
</reference>
<evidence type="ECO:0000256" key="1">
    <source>
        <dbReference type="SAM" id="MobiDB-lite"/>
    </source>
</evidence>
<dbReference type="AlphaFoldDB" id="A0A9W6BMY6"/>
<name>A0A9W6BMY6_9CHLO</name>
<keyword evidence="3" id="KW-1185">Reference proteome</keyword>
<dbReference type="EMBL" id="BRXU01000012">
    <property type="protein sequence ID" value="GLC55044.1"/>
    <property type="molecule type" value="Genomic_DNA"/>
</dbReference>
<evidence type="ECO:0000313" key="2">
    <source>
        <dbReference type="EMBL" id="GLC55044.1"/>
    </source>
</evidence>
<accession>A0A9W6BMY6</accession>
<dbReference type="CDD" id="cd21037">
    <property type="entry name" value="MLKL_NTD"/>
    <property type="match status" value="1"/>
</dbReference>
<organism evidence="2 3">
    <name type="scientific">Pleodorina starrii</name>
    <dbReference type="NCBI Taxonomy" id="330485"/>
    <lineage>
        <taxon>Eukaryota</taxon>
        <taxon>Viridiplantae</taxon>
        <taxon>Chlorophyta</taxon>
        <taxon>core chlorophytes</taxon>
        <taxon>Chlorophyceae</taxon>
        <taxon>CS clade</taxon>
        <taxon>Chlamydomonadales</taxon>
        <taxon>Volvocaceae</taxon>
        <taxon>Pleodorina</taxon>
    </lineage>
</organism>
<protein>
    <submittedName>
        <fullName evidence="2">Uncharacterized protein</fullName>
    </submittedName>
</protein>
<sequence length="542" mass="58979">MYAVALASWIYNAAQRLACDGATDAICRALEILAPALPAPGPGVVKVLLAILHAIDQAADNKTNLVKLRDRALAYMDILLVYRASLDTMKYLQVMTEFKECLEEIECYARSFGGRPFLAQLITIRSDRKEFDRLADEMRSLQDKLRFVLLVEILSQQQATQQYIREALASLLPLLGPPPPPPEYTSAALQKIEELGGTEKVLADDRLLGQVIEVLKPEARLTVELVRSVLLSKKDSEGPHRYIIQPDLRLLWRKEYEQLEDVPWDEFWSVFPKKLLGQTFVEEAEVQELCQLLHSPEAQKKFQWAVGGIGDRISIWELKRAFKNDAPLLQQVKNKVGGGTVALTGRVQLPDRPPNFFGRDEDAERLVSMLTSGDGGSTAVLLLAEGGIGKSTLATDVGWRLVEAGKVPAGVRWVDLREASTAEDVRARFCAALGVKPAGAPDNIMATAPRDAATEIVRAAVTCMVAQSSSNSSGGGGVAAGSSSSSRTTGRDPSMLVVVDNAEDALVQQDTAEALRGLLTKARVKGGAHDSTQAEGQIGREA</sequence>
<dbReference type="Gene3D" id="3.40.50.300">
    <property type="entry name" value="P-loop containing nucleotide triphosphate hydrolases"/>
    <property type="match status" value="1"/>
</dbReference>
<comment type="caution">
    <text evidence="2">The sequence shown here is derived from an EMBL/GenBank/DDBJ whole genome shotgun (WGS) entry which is preliminary data.</text>
</comment>
<dbReference type="InterPro" id="IPR036537">
    <property type="entry name" value="Adaptor_Cbl_N_dom_sf"/>
</dbReference>
<gene>
    <name evidence="2" type="primary">PLESTMB000464</name>
    <name evidence="2" type="ORF">PLESTB_000937700</name>
</gene>
<proteinExistence type="predicted"/>
<dbReference type="SUPFAM" id="SSF52540">
    <property type="entry name" value="P-loop containing nucleoside triphosphate hydrolases"/>
    <property type="match status" value="1"/>
</dbReference>
<dbReference type="GO" id="GO:0007166">
    <property type="term" value="P:cell surface receptor signaling pathway"/>
    <property type="evidence" value="ECO:0007669"/>
    <property type="project" value="InterPro"/>
</dbReference>
<dbReference type="Gene3D" id="1.20.930.20">
    <property type="entry name" value="Adaptor protein Cbl, N-terminal domain"/>
    <property type="match status" value="1"/>
</dbReference>
<dbReference type="PANTHER" id="PTHR47691:SF3">
    <property type="entry name" value="HTH-TYPE TRANSCRIPTIONAL REGULATOR RV0890C-RELATED"/>
    <property type="match status" value="1"/>
</dbReference>
<evidence type="ECO:0000313" key="3">
    <source>
        <dbReference type="Proteomes" id="UP001165080"/>
    </source>
</evidence>
<dbReference type="Proteomes" id="UP001165080">
    <property type="component" value="Unassembled WGS sequence"/>
</dbReference>
<feature type="region of interest" description="Disordered" evidence="1">
    <location>
        <begin position="468"/>
        <end position="492"/>
    </location>
</feature>
<dbReference type="InterPro" id="IPR027417">
    <property type="entry name" value="P-loop_NTPase"/>
</dbReference>
<dbReference type="InterPro" id="IPR059179">
    <property type="entry name" value="MLKL-like_MCAfunc"/>
</dbReference>